<dbReference type="Proteomes" id="UP000220629">
    <property type="component" value="Unassembled WGS sequence"/>
</dbReference>
<evidence type="ECO:0000313" key="2">
    <source>
        <dbReference type="EMBL" id="PEH36567.1"/>
    </source>
</evidence>
<accession>A0A2A7RYU8</accession>
<reference evidence="2" key="1">
    <citation type="submission" date="2017-09" db="EMBL/GenBank/DDBJ databases">
        <title>FDA dAtabase for Regulatory Grade micrObial Sequences (FDA-ARGOS): Supporting development and validation of Infectious Disease Dx tests.</title>
        <authorList>
            <person name="Minogue T."/>
            <person name="Wolcott M."/>
            <person name="Wasieloski L."/>
            <person name="Aguilar W."/>
            <person name="Moore D."/>
            <person name="Tallon L.J."/>
            <person name="Sadzewicz L."/>
            <person name="Ott S."/>
            <person name="Zhao X."/>
            <person name="Nagaraj S."/>
            <person name="Vavikolanu K."/>
            <person name="Aluvathingal J."/>
            <person name="Nadendla S."/>
            <person name="Sichtig H."/>
        </authorList>
    </citation>
    <scope>NUCLEOTIDE SEQUENCE</scope>
    <source>
        <strain evidence="2">FDAARGOS_390</strain>
    </source>
</reference>
<sequence>MKRLLTSLAQVLATLALSLAASRWLYNSPRLAPVYDDASVRRFFDWLFRLTGATHCESQDNVLILFLLTISLIVSAMIVIVISRLVATPTK</sequence>
<keyword evidence="1" id="KW-0812">Transmembrane</keyword>
<dbReference type="RefSeq" id="WP_096749986.1">
    <property type="nucleotide sequence ID" value="NZ_CADEPO010000001.1"/>
</dbReference>
<dbReference type="AlphaFoldDB" id="A0A2A7RYU8"/>
<evidence type="ECO:0000256" key="1">
    <source>
        <dbReference type="SAM" id="Phobius"/>
    </source>
</evidence>
<organism evidence="2 4">
    <name type="scientific">Burkholderia gladioli</name>
    <name type="common">Pseudomonas marginata</name>
    <name type="synonym">Phytomonas marginata</name>
    <dbReference type="NCBI Taxonomy" id="28095"/>
    <lineage>
        <taxon>Bacteria</taxon>
        <taxon>Pseudomonadati</taxon>
        <taxon>Pseudomonadota</taxon>
        <taxon>Betaproteobacteria</taxon>
        <taxon>Burkholderiales</taxon>
        <taxon>Burkholderiaceae</taxon>
        <taxon>Burkholderia</taxon>
    </lineage>
</organism>
<evidence type="ECO:0000313" key="4">
    <source>
        <dbReference type="Proteomes" id="UP000220629"/>
    </source>
</evidence>
<name>A0A2A7RYU8_BURGA</name>
<protein>
    <submittedName>
        <fullName evidence="2">Uncharacterized protein</fullName>
    </submittedName>
</protein>
<reference evidence="3" key="3">
    <citation type="submission" date="2022-09" db="EMBL/GenBank/DDBJ databases">
        <title>Genomic of Burkholderia gladioli.</title>
        <authorList>
            <person name="Wu H."/>
        </authorList>
    </citation>
    <scope>NUCLEOTIDE SEQUENCE</scope>
    <source>
        <strain evidence="3">ZN-S4</strain>
    </source>
</reference>
<proteinExistence type="predicted"/>
<dbReference type="EMBL" id="PDDY01000004">
    <property type="protein sequence ID" value="PEH36567.1"/>
    <property type="molecule type" value="Genomic_DNA"/>
</dbReference>
<reference evidence="4" key="2">
    <citation type="submission" date="2017-09" db="EMBL/GenBank/DDBJ databases">
        <title>FDA dAtabase for Regulatory Grade micrObial Sequences (FDA-ARGOS): Supporting development and validation of Infectious Disease Dx tests.</title>
        <authorList>
            <person name="Minogue T."/>
            <person name="Wolcott M."/>
            <person name="Wasieloski L."/>
            <person name="Aguilar W."/>
            <person name="Moore D."/>
            <person name="Tallon L."/>
            <person name="Sadzewicz L."/>
            <person name="Ott S."/>
            <person name="Zhao X."/>
            <person name="Nagaraj S."/>
            <person name="Vavikolanu K."/>
            <person name="Aluvathingal J."/>
            <person name="Nadendla S."/>
            <person name="Sichtig H."/>
        </authorList>
    </citation>
    <scope>NUCLEOTIDE SEQUENCE [LARGE SCALE GENOMIC DNA]</scope>
    <source>
        <strain evidence="4">FDAARGOS_390</strain>
    </source>
</reference>
<evidence type="ECO:0000313" key="3">
    <source>
        <dbReference type="EMBL" id="UWX70219.1"/>
    </source>
</evidence>
<gene>
    <name evidence="2" type="ORF">CRM94_18200</name>
    <name evidence="3" type="ORF">NYZ96_00075</name>
</gene>
<keyword evidence="1" id="KW-1133">Transmembrane helix</keyword>
<feature type="transmembrane region" description="Helical" evidence="1">
    <location>
        <begin position="62"/>
        <end position="87"/>
    </location>
</feature>
<keyword evidence="1" id="KW-0472">Membrane</keyword>
<dbReference type="EMBL" id="CP104214">
    <property type="protein sequence ID" value="UWX70219.1"/>
    <property type="molecule type" value="Genomic_DNA"/>
</dbReference>
<dbReference type="Proteomes" id="UP001059745">
    <property type="component" value="Chromosome 1"/>
</dbReference>